<keyword evidence="3" id="KW-0378">Hydrolase</keyword>
<sequence>MTDDQDEVLRSAEPEYMPAVNSLIGGKGMRFSNMVVPTSVCCPARVSALTGRLAHCTNVTGNWVPSGAFAKFASQQLDSAWLPLWLQQGGYRTHMVGKFLNGFGPPLGKKQRCPLGWDVLDALTRGTYQFFGSTFSYNCQESSPPNPQYQTDLIRDKVLGYLDDTLTKAPASPFFMMVTPVAPHIAQTSKPSVLGTYWQPPPPAPRHANLYPNVQLPANPTFLTPNPLISTNLWLNMTSPVNVNAMTVLYRDRLRSLKAVDEMVEAIVKKLEERGVLDNTYIIYTSDNGLHMGQHGLKDGKATNLEEETRVPFFIRGPRIPSGLVSPYQGQLVDLVPTLLALADLPIPDDLDGLPLPLEPVTMAAYDAAMRGAVEDGANRQKPPPPLVLSPPAVWRREGVLLEAWDSDAKAGYFPGVTFKSLRLCSTYRPDFTAAQRSAPASRPPAIMIPQMPEAGSPVFGPRVYCLKYSVWCKDNARELYDMSIDPYETNNLAAAAPAALINRLDAVMAALVHCKGSICANPYGVLHPAGDVVTFEQAMSPRYDALYAAIPPFHFETCYPLYVPANERAFTLGLPGFPPLDAWASTGIVWPLPNDQRGLGQGTNFDKDELGDRR</sequence>
<comment type="similarity">
    <text evidence="1">Belongs to the sulfatase family.</text>
</comment>
<dbReference type="AlphaFoldDB" id="A0A835XR45"/>
<dbReference type="InterPro" id="IPR024607">
    <property type="entry name" value="Sulfatase_CS"/>
</dbReference>
<proteinExistence type="inferred from homology"/>
<dbReference type="GO" id="GO:0005539">
    <property type="term" value="F:glycosaminoglycan binding"/>
    <property type="evidence" value="ECO:0007669"/>
    <property type="project" value="TreeGrafter"/>
</dbReference>
<dbReference type="Pfam" id="PF00884">
    <property type="entry name" value="Sulfatase"/>
    <property type="match status" value="1"/>
</dbReference>
<dbReference type="InterPro" id="IPR017850">
    <property type="entry name" value="Alkaline_phosphatase_core_sf"/>
</dbReference>
<evidence type="ECO:0000256" key="2">
    <source>
        <dbReference type="ARBA" id="ARBA00022729"/>
    </source>
</evidence>
<evidence type="ECO:0000256" key="3">
    <source>
        <dbReference type="ARBA" id="ARBA00022801"/>
    </source>
</evidence>
<keyword evidence="7" id="KW-1185">Reference proteome</keyword>
<reference evidence="6" key="1">
    <citation type="journal article" date="2020" name="bioRxiv">
        <title>Comparative genomics of Chlamydomonas.</title>
        <authorList>
            <person name="Craig R.J."/>
            <person name="Hasan A.R."/>
            <person name="Ness R.W."/>
            <person name="Keightley P.D."/>
        </authorList>
    </citation>
    <scope>NUCLEOTIDE SEQUENCE</scope>
    <source>
        <strain evidence="6">CCAP 11/70</strain>
    </source>
</reference>
<evidence type="ECO:0000259" key="5">
    <source>
        <dbReference type="Pfam" id="PF00884"/>
    </source>
</evidence>
<accession>A0A835XR45</accession>
<comment type="caution">
    <text evidence="6">The sequence shown here is derived from an EMBL/GenBank/DDBJ whole genome shotgun (WGS) entry which is preliminary data.</text>
</comment>
<dbReference type="SUPFAM" id="SSF53649">
    <property type="entry name" value="Alkaline phosphatase-like"/>
    <property type="match status" value="1"/>
</dbReference>
<dbReference type="CDD" id="cd16147">
    <property type="entry name" value="G6S"/>
    <property type="match status" value="1"/>
</dbReference>
<dbReference type="GO" id="GO:0008449">
    <property type="term" value="F:N-acetylglucosamine-6-sulfatase activity"/>
    <property type="evidence" value="ECO:0007669"/>
    <property type="project" value="TreeGrafter"/>
</dbReference>
<keyword evidence="4" id="KW-0325">Glycoprotein</keyword>
<dbReference type="InterPro" id="IPR000917">
    <property type="entry name" value="Sulfatase_N"/>
</dbReference>
<dbReference type="OrthoDB" id="1740450at2759"/>
<name>A0A835XR45_9CHLO</name>
<dbReference type="EMBL" id="JAEHOE010000088">
    <property type="protein sequence ID" value="KAG2488047.1"/>
    <property type="molecule type" value="Genomic_DNA"/>
</dbReference>
<feature type="domain" description="Sulfatase N-terminal" evidence="5">
    <location>
        <begin position="8"/>
        <end position="344"/>
    </location>
</feature>
<dbReference type="PANTHER" id="PTHR43108:SF8">
    <property type="entry name" value="SD21168P"/>
    <property type="match status" value="1"/>
</dbReference>
<dbReference type="PANTHER" id="PTHR43108">
    <property type="entry name" value="N-ACETYLGLUCOSAMINE-6-SULFATASE FAMILY MEMBER"/>
    <property type="match status" value="1"/>
</dbReference>
<organism evidence="6 7">
    <name type="scientific">Edaphochlamys debaryana</name>
    <dbReference type="NCBI Taxonomy" id="47281"/>
    <lineage>
        <taxon>Eukaryota</taxon>
        <taxon>Viridiplantae</taxon>
        <taxon>Chlorophyta</taxon>
        <taxon>core chlorophytes</taxon>
        <taxon>Chlorophyceae</taxon>
        <taxon>CS clade</taxon>
        <taxon>Chlamydomonadales</taxon>
        <taxon>Chlamydomonadales incertae sedis</taxon>
        <taxon>Edaphochlamys</taxon>
    </lineage>
</organism>
<dbReference type="Proteomes" id="UP000612055">
    <property type="component" value="Unassembled WGS sequence"/>
</dbReference>
<keyword evidence="2" id="KW-0732">Signal</keyword>
<dbReference type="Gene3D" id="3.40.720.10">
    <property type="entry name" value="Alkaline Phosphatase, subunit A"/>
    <property type="match status" value="2"/>
</dbReference>
<protein>
    <recommendedName>
        <fullName evidence="5">Sulfatase N-terminal domain-containing protein</fullName>
    </recommendedName>
</protein>
<evidence type="ECO:0000256" key="4">
    <source>
        <dbReference type="ARBA" id="ARBA00023180"/>
    </source>
</evidence>
<evidence type="ECO:0000313" key="6">
    <source>
        <dbReference type="EMBL" id="KAG2488047.1"/>
    </source>
</evidence>
<gene>
    <name evidence="6" type="ORF">HYH03_013352</name>
</gene>
<dbReference type="PROSITE" id="PS00149">
    <property type="entry name" value="SULFATASE_2"/>
    <property type="match status" value="1"/>
</dbReference>
<evidence type="ECO:0000313" key="7">
    <source>
        <dbReference type="Proteomes" id="UP000612055"/>
    </source>
</evidence>
<evidence type="ECO:0000256" key="1">
    <source>
        <dbReference type="ARBA" id="ARBA00008779"/>
    </source>
</evidence>